<comment type="caution">
    <text evidence="1">The sequence shown here is derived from an EMBL/GenBank/DDBJ whole genome shotgun (WGS) entry which is preliminary data.</text>
</comment>
<proteinExistence type="predicted"/>
<organism evidence="1 2">
    <name type="scientific">Oryza meyeriana var. granulata</name>
    <dbReference type="NCBI Taxonomy" id="110450"/>
    <lineage>
        <taxon>Eukaryota</taxon>
        <taxon>Viridiplantae</taxon>
        <taxon>Streptophyta</taxon>
        <taxon>Embryophyta</taxon>
        <taxon>Tracheophyta</taxon>
        <taxon>Spermatophyta</taxon>
        <taxon>Magnoliopsida</taxon>
        <taxon>Liliopsida</taxon>
        <taxon>Poales</taxon>
        <taxon>Poaceae</taxon>
        <taxon>BOP clade</taxon>
        <taxon>Oryzoideae</taxon>
        <taxon>Oryzeae</taxon>
        <taxon>Oryzinae</taxon>
        <taxon>Oryza</taxon>
        <taxon>Oryza meyeriana</taxon>
    </lineage>
</organism>
<sequence length="162" mass="16230">MEAFRVLGGMVATPPAALVSSPATTLGVAPAEIVKAILIYLFLPGYAAVPSRFVPVLAEHGMTPLYALSSSPTALPPSSVHIHLALMETEAAPHLAPDATAPAFGSGSTSVAAPTHAPAGGPYSPFLPGMLAALGVDGCFAKLTNGAQAKKIMKVGVGSCKN</sequence>
<dbReference type="AlphaFoldDB" id="A0A6G1BL47"/>
<evidence type="ECO:0000313" key="1">
    <source>
        <dbReference type="EMBL" id="KAF0888447.1"/>
    </source>
</evidence>
<accession>A0A6G1BL47</accession>
<evidence type="ECO:0000313" key="2">
    <source>
        <dbReference type="Proteomes" id="UP000479710"/>
    </source>
</evidence>
<name>A0A6G1BL47_9ORYZ</name>
<dbReference type="Proteomes" id="UP000479710">
    <property type="component" value="Unassembled WGS sequence"/>
</dbReference>
<keyword evidence="2" id="KW-1185">Reference proteome</keyword>
<dbReference type="EMBL" id="SPHZ02000012">
    <property type="protein sequence ID" value="KAF0888447.1"/>
    <property type="molecule type" value="Genomic_DNA"/>
</dbReference>
<gene>
    <name evidence="1" type="ORF">E2562_014258</name>
</gene>
<protein>
    <submittedName>
        <fullName evidence="1">Uncharacterized protein</fullName>
    </submittedName>
</protein>
<reference evidence="1 2" key="1">
    <citation type="submission" date="2019-11" db="EMBL/GenBank/DDBJ databases">
        <title>Whole genome sequence of Oryza granulata.</title>
        <authorList>
            <person name="Li W."/>
        </authorList>
    </citation>
    <scope>NUCLEOTIDE SEQUENCE [LARGE SCALE GENOMIC DNA]</scope>
    <source>
        <strain evidence="2">cv. Menghai</strain>
        <tissue evidence="1">Leaf</tissue>
    </source>
</reference>